<dbReference type="InterPro" id="IPR050639">
    <property type="entry name" value="SSR_resolvase"/>
</dbReference>
<accession>A0ABT4XJ59</accession>
<evidence type="ECO:0000256" key="2">
    <source>
        <dbReference type="ARBA" id="ARBA00023172"/>
    </source>
</evidence>
<dbReference type="PANTHER" id="PTHR30461">
    <property type="entry name" value="DNA-INVERTASE FROM LAMBDOID PROPHAGE"/>
    <property type="match status" value="1"/>
</dbReference>
<keyword evidence="2" id="KW-0233">DNA recombination</keyword>
<dbReference type="Pfam" id="PF07508">
    <property type="entry name" value="Recombinase"/>
    <property type="match status" value="1"/>
</dbReference>
<dbReference type="PROSITE" id="PS51736">
    <property type="entry name" value="RECOMBINASES_3"/>
    <property type="match status" value="1"/>
</dbReference>
<organism evidence="4 5">
    <name type="scientific">Pseudomonas aestuarii</name>
    <dbReference type="NCBI Taxonomy" id="3018340"/>
    <lineage>
        <taxon>Bacteria</taxon>
        <taxon>Pseudomonadati</taxon>
        <taxon>Pseudomonadota</taxon>
        <taxon>Gammaproteobacteria</taxon>
        <taxon>Pseudomonadales</taxon>
        <taxon>Pseudomonadaceae</taxon>
        <taxon>Pseudomonas</taxon>
    </lineage>
</organism>
<dbReference type="EMBL" id="JAQJZJ010000009">
    <property type="protein sequence ID" value="MDA7088254.1"/>
    <property type="molecule type" value="Genomic_DNA"/>
</dbReference>
<dbReference type="InterPro" id="IPR038109">
    <property type="entry name" value="DNA_bind_recomb_sf"/>
</dbReference>
<feature type="domain" description="Resolvase/invertase-type recombinase catalytic" evidence="3">
    <location>
        <begin position="3"/>
        <end position="161"/>
    </location>
</feature>
<dbReference type="InterPro" id="IPR036162">
    <property type="entry name" value="Resolvase-like_N_sf"/>
</dbReference>
<dbReference type="CDD" id="cd00338">
    <property type="entry name" value="Ser_Recombinase"/>
    <property type="match status" value="1"/>
</dbReference>
<keyword evidence="5" id="KW-1185">Reference proteome</keyword>
<evidence type="ECO:0000259" key="3">
    <source>
        <dbReference type="PROSITE" id="PS51736"/>
    </source>
</evidence>
<dbReference type="Gene3D" id="3.40.50.1390">
    <property type="entry name" value="Resolvase, N-terminal catalytic domain"/>
    <property type="match status" value="1"/>
</dbReference>
<evidence type="ECO:0000313" key="4">
    <source>
        <dbReference type="EMBL" id="MDA7088254.1"/>
    </source>
</evidence>
<proteinExistence type="predicted"/>
<gene>
    <name evidence="4" type="ORF">PH586_17860</name>
</gene>
<dbReference type="SUPFAM" id="SSF53041">
    <property type="entry name" value="Resolvase-like"/>
    <property type="match status" value="1"/>
</dbReference>
<dbReference type="Pfam" id="PF13408">
    <property type="entry name" value="Zn_ribbon_recom"/>
    <property type="match status" value="1"/>
</dbReference>
<reference evidence="4 5" key="1">
    <citation type="submission" date="2023-01" db="EMBL/GenBank/DDBJ databases">
        <title>Pseudomonas SA3-5T sp. nov., isolated from tidal flat sediment.</title>
        <authorList>
            <person name="Kim H.S."/>
            <person name="Kim J.-S."/>
            <person name="Suh M.K."/>
            <person name="Eom M.K."/>
            <person name="Lee J.-S."/>
        </authorList>
    </citation>
    <scope>NUCLEOTIDE SEQUENCE [LARGE SCALE GENOMIC DNA]</scope>
    <source>
        <strain evidence="4 5">SA3-5</strain>
    </source>
</reference>
<comment type="caution">
    <text evidence="4">The sequence shown here is derived from an EMBL/GenBank/DDBJ whole genome shotgun (WGS) entry which is preliminary data.</text>
</comment>
<dbReference type="RefSeq" id="WP_271349103.1">
    <property type="nucleotide sequence ID" value="NZ_JAQJZJ010000009.1"/>
</dbReference>
<keyword evidence="1" id="KW-0238">DNA-binding</keyword>
<dbReference type="Pfam" id="PF00239">
    <property type="entry name" value="Resolvase"/>
    <property type="match status" value="1"/>
</dbReference>
<dbReference type="Proteomes" id="UP001212042">
    <property type="component" value="Unassembled WGS sequence"/>
</dbReference>
<dbReference type="InterPro" id="IPR006119">
    <property type="entry name" value="Resolv_N"/>
</dbReference>
<dbReference type="PANTHER" id="PTHR30461:SF2">
    <property type="entry name" value="SERINE RECOMBINASE PINE-RELATED"/>
    <property type="match status" value="1"/>
</dbReference>
<protein>
    <submittedName>
        <fullName evidence="4">Recombinase family protein</fullName>
    </submittedName>
</protein>
<dbReference type="InterPro" id="IPR011109">
    <property type="entry name" value="DNA_bind_recombinase_dom"/>
</dbReference>
<dbReference type="Gene3D" id="3.90.1750.20">
    <property type="entry name" value="Putative Large Serine Recombinase, Chain B, Domain 2"/>
    <property type="match status" value="1"/>
</dbReference>
<dbReference type="SMART" id="SM00857">
    <property type="entry name" value="Resolvase"/>
    <property type="match status" value="1"/>
</dbReference>
<name>A0ABT4XJ59_9PSED</name>
<sequence length="523" mass="57647">MPTAFSYVRFSSAQQAHGASFQRQQDMIAGWLLKHPTYTLSTSSFQDLGISGYSGKHLDNGFGKLLAAVEAGSIQSGDVVLIEAIDRAGRLEPMEMLPLLSKVVNAGVNIVTLDDGITYNRESVNSNHLFLLVAKVQQAYQYSDALSRRIKDAYQRKREKAAAGGGVKRRTPLWLDAEGRLVDDIAPFIVQVFEDYAAGIGERRIMARIRGKHELLESLNPSTVKKWLRNPTAMGNWGDTPDVYPAVVSKDLFYRVQKRLQAAYKPKGASSQYLLSGLVKCGRCGANFGVLNTGRSPLAMVCMSRHRLGASGCSNSKSLPYTVLDYIRSQTSHSALQRAAQSQHLTANEKREIAIEGELTQLHQQSTTVVDALAEYGKLPAIVAKLNTITSTIEKLEAERALLKATAAPLSLDDVIEAENDFLDDDPIKLNALLQGAGYAIHCDDKTITVHEASFQGDSTTQTYRYSHVSRPSNTYVLFHADEEIRLRVPNAERDAAELAEFLAQPITQHLVYRDGEFVEAEV</sequence>
<evidence type="ECO:0000313" key="5">
    <source>
        <dbReference type="Proteomes" id="UP001212042"/>
    </source>
</evidence>
<evidence type="ECO:0000256" key="1">
    <source>
        <dbReference type="ARBA" id="ARBA00023125"/>
    </source>
</evidence>
<dbReference type="InterPro" id="IPR025827">
    <property type="entry name" value="Zn_ribbon_recom_dom"/>
</dbReference>